<dbReference type="AlphaFoldDB" id="A0A420YI48"/>
<dbReference type="Proteomes" id="UP000275385">
    <property type="component" value="Unassembled WGS sequence"/>
</dbReference>
<proteinExistence type="predicted"/>
<gene>
    <name evidence="2" type="ORF">DL546_008909</name>
</gene>
<organism evidence="2 3">
    <name type="scientific">Coniochaeta pulveracea</name>
    <dbReference type="NCBI Taxonomy" id="177199"/>
    <lineage>
        <taxon>Eukaryota</taxon>
        <taxon>Fungi</taxon>
        <taxon>Dikarya</taxon>
        <taxon>Ascomycota</taxon>
        <taxon>Pezizomycotina</taxon>
        <taxon>Sordariomycetes</taxon>
        <taxon>Sordariomycetidae</taxon>
        <taxon>Coniochaetales</taxon>
        <taxon>Coniochaetaceae</taxon>
        <taxon>Coniochaeta</taxon>
    </lineage>
</organism>
<comment type="caution">
    <text evidence="2">The sequence shown here is derived from an EMBL/GenBank/DDBJ whole genome shotgun (WGS) entry which is preliminary data.</text>
</comment>
<evidence type="ECO:0008006" key="4">
    <source>
        <dbReference type="Google" id="ProtNLM"/>
    </source>
</evidence>
<reference evidence="2 3" key="1">
    <citation type="submission" date="2018-08" db="EMBL/GenBank/DDBJ databases">
        <title>Draft genome of the lignicolous fungus Coniochaeta pulveracea.</title>
        <authorList>
            <person name="Borstlap C.J."/>
            <person name="De Witt R.N."/>
            <person name="Botha A."/>
            <person name="Volschenk H."/>
        </authorList>
    </citation>
    <scope>NUCLEOTIDE SEQUENCE [LARGE SCALE GENOMIC DNA]</scope>
    <source>
        <strain evidence="2 3">CAB683</strain>
    </source>
</reference>
<dbReference type="EMBL" id="QVQW01000009">
    <property type="protein sequence ID" value="RKU47446.1"/>
    <property type="molecule type" value="Genomic_DNA"/>
</dbReference>
<feature type="compositionally biased region" description="Polar residues" evidence="1">
    <location>
        <begin position="231"/>
        <end position="240"/>
    </location>
</feature>
<feature type="compositionally biased region" description="Acidic residues" evidence="1">
    <location>
        <begin position="115"/>
        <end position="126"/>
    </location>
</feature>
<feature type="compositionally biased region" description="Polar residues" evidence="1">
    <location>
        <begin position="95"/>
        <end position="108"/>
    </location>
</feature>
<protein>
    <recommendedName>
        <fullName evidence="4">Only prolin and serin are matching in the corresponding protein</fullName>
    </recommendedName>
</protein>
<feature type="region of interest" description="Disordered" evidence="1">
    <location>
        <begin position="337"/>
        <end position="370"/>
    </location>
</feature>
<accession>A0A420YI48</accession>
<evidence type="ECO:0000256" key="1">
    <source>
        <dbReference type="SAM" id="MobiDB-lite"/>
    </source>
</evidence>
<feature type="compositionally biased region" description="Low complexity" evidence="1">
    <location>
        <begin position="242"/>
        <end position="264"/>
    </location>
</feature>
<feature type="compositionally biased region" description="Low complexity" evidence="1">
    <location>
        <begin position="39"/>
        <end position="53"/>
    </location>
</feature>
<evidence type="ECO:0000313" key="3">
    <source>
        <dbReference type="Proteomes" id="UP000275385"/>
    </source>
</evidence>
<name>A0A420YI48_9PEZI</name>
<keyword evidence="3" id="KW-1185">Reference proteome</keyword>
<feature type="region of interest" description="Disordered" evidence="1">
    <location>
        <begin position="39"/>
        <end position="67"/>
    </location>
</feature>
<sequence length="575" mass="62844">MSPKLKPLLLPRLVEHRRNHETQVQQGTGDADQTFVYYSQRLSSSSSDLASPSPETPTFSLSNSHSRFSDSTSSLEHFIEGSASPLSASIPSLGQPTGNGSIISTKPSKSVLPDVQEDPVREDEEITPPGGDNDRIGLYDCLCDDPCIHREGESPQGTASDFAYLGSPADIDYHYDVGFFSDGEYAMAERPRKHQSLNGAESPFGRIGARLSGGLSRWKSTSKRSRAFTFSPASDPSISQVAGRSRATSRAASSRSSSISAPSRHMPDRTNEPPLPPTPALSFYESTDSIALTSSLHEEMDPATAGRSLERERAMATTPLLPPLITENLNTMEAAVSPLQSPSVARPPTAQQEAPSYPTPPLSSRPSVSSFHPGYPALPAPQTVFSTAVSSPVNELPSPIPNLIEHDEWSDRLGHANFIITPRPYRPTTVSLEALSGLLRDWDLARINYTKHLCRTGEHYGTTSHTYQLTQAKWAEIEQQWLSIHDELSHSIIKTGSHEADAALEIRRGRQEDVTPSAIPRMLDAEGKFPERGDVDIVGPMQRDAVMVRDPSSLDDRKHVSTWLKNIVGRVSLRK</sequence>
<feature type="compositionally biased region" description="Polar residues" evidence="1">
    <location>
        <begin position="338"/>
        <end position="354"/>
    </location>
</feature>
<feature type="region of interest" description="Disordered" evidence="1">
    <location>
        <begin position="86"/>
        <end position="133"/>
    </location>
</feature>
<feature type="compositionally biased region" description="Polar residues" evidence="1">
    <location>
        <begin position="56"/>
        <end position="67"/>
    </location>
</feature>
<feature type="region of interest" description="Disordered" evidence="1">
    <location>
        <begin position="229"/>
        <end position="282"/>
    </location>
</feature>
<evidence type="ECO:0000313" key="2">
    <source>
        <dbReference type="EMBL" id="RKU47446.1"/>
    </source>
</evidence>
<dbReference type="OrthoDB" id="3882058at2759"/>